<dbReference type="PANTHER" id="PTHR37691">
    <property type="entry name" value="BLR3518 PROTEIN"/>
    <property type="match status" value="1"/>
</dbReference>
<evidence type="ECO:0000313" key="3">
    <source>
        <dbReference type="Proteomes" id="UP000244810"/>
    </source>
</evidence>
<keyword evidence="1" id="KW-0732">Signal</keyword>
<dbReference type="Proteomes" id="UP000244810">
    <property type="component" value="Unassembled WGS sequence"/>
</dbReference>
<feature type="chain" id="PRO_5015537563" evidence="1">
    <location>
        <begin position="25"/>
        <end position="146"/>
    </location>
</feature>
<reference evidence="2 3" key="1">
    <citation type="journal article" date="2011" name="Syst. Appl. Microbiol.">
        <title>Defluviimonas denitrificans gen. nov., sp. nov., and Pararhodobacter aggregans gen. nov., sp. nov., non-phototrophic Rhodobacteraceae from the biofilter of a marine aquaculture.</title>
        <authorList>
            <person name="Foesel B.U."/>
            <person name="Drake H.L."/>
            <person name="Schramm A."/>
        </authorList>
    </citation>
    <scope>NUCLEOTIDE SEQUENCE [LARGE SCALE GENOMIC DNA]</scope>
    <source>
        <strain evidence="2 3">D1-19</strain>
    </source>
</reference>
<feature type="signal peptide" evidence="1">
    <location>
        <begin position="1"/>
        <end position="24"/>
    </location>
</feature>
<dbReference type="OrthoDB" id="5794490at2"/>
<dbReference type="EMBL" id="QDDR01000003">
    <property type="protein sequence ID" value="PVE48152.1"/>
    <property type="molecule type" value="Genomic_DNA"/>
</dbReference>
<dbReference type="InterPro" id="IPR027396">
    <property type="entry name" value="DsrEFH-like"/>
</dbReference>
<dbReference type="RefSeq" id="WP_107751526.1">
    <property type="nucleotide sequence ID" value="NZ_QBKF01000004.1"/>
</dbReference>
<dbReference type="Gene3D" id="3.40.1260.10">
    <property type="entry name" value="DsrEFH-like"/>
    <property type="match status" value="1"/>
</dbReference>
<dbReference type="SUPFAM" id="SSF75169">
    <property type="entry name" value="DsrEFH-like"/>
    <property type="match status" value="1"/>
</dbReference>
<keyword evidence="3" id="KW-1185">Reference proteome</keyword>
<comment type="caution">
    <text evidence="2">The sequence shown here is derived from an EMBL/GenBank/DDBJ whole genome shotgun (WGS) entry which is preliminary data.</text>
</comment>
<dbReference type="PANTHER" id="PTHR37691:SF1">
    <property type="entry name" value="BLR3518 PROTEIN"/>
    <property type="match status" value="1"/>
</dbReference>
<gene>
    <name evidence="2" type="ORF">DDE23_08445</name>
</gene>
<evidence type="ECO:0000313" key="2">
    <source>
        <dbReference type="EMBL" id="PVE48152.1"/>
    </source>
</evidence>
<proteinExistence type="predicted"/>
<organism evidence="2 3">
    <name type="scientific">Pararhodobacter aggregans</name>
    <dbReference type="NCBI Taxonomy" id="404875"/>
    <lineage>
        <taxon>Bacteria</taxon>
        <taxon>Pseudomonadati</taxon>
        <taxon>Pseudomonadota</taxon>
        <taxon>Alphaproteobacteria</taxon>
        <taxon>Rhodobacterales</taxon>
        <taxon>Paracoccaceae</taxon>
        <taxon>Pararhodobacter</taxon>
    </lineage>
</organism>
<dbReference type="Pfam" id="PF02635">
    <property type="entry name" value="DsrE"/>
    <property type="match status" value="1"/>
</dbReference>
<dbReference type="InterPro" id="IPR003787">
    <property type="entry name" value="Sulphur_relay_DsrE/F-like"/>
</dbReference>
<name>A0A2T7UU09_9RHOB</name>
<sequence length="146" mass="15947">MLKTALRATGLAVALSLAPLAALAETHRVAFHVDENDPQVMNMTLNNVNNLIAYYAEQGDEVEVQVVTYGPGLHMLREDTSPVAPRIAQMALEHENVTFQACNNTLQGMQRQAGHDIALLSEANIVPSGVVQLVTLQEQGWSYIRP</sequence>
<accession>A0A2T7UU09</accession>
<evidence type="ECO:0000256" key="1">
    <source>
        <dbReference type="SAM" id="SignalP"/>
    </source>
</evidence>
<protein>
    <submittedName>
        <fullName evidence="2">Uncharacterized protein</fullName>
    </submittedName>
</protein>
<dbReference type="AlphaFoldDB" id="A0A2T7UU09"/>